<dbReference type="InterPro" id="IPR003594">
    <property type="entry name" value="HATPase_dom"/>
</dbReference>
<dbReference type="GO" id="GO:0016020">
    <property type="term" value="C:membrane"/>
    <property type="evidence" value="ECO:0007669"/>
    <property type="project" value="InterPro"/>
</dbReference>
<dbReference type="InterPro" id="IPR036890">
    <property type="entry name" value="HATPase_C_sf"/>
</dbReference>
<feature type="domain" description="Signal transduction histidine kinase internal region" evidence="3">
    <location>
        <begin position="166"/>
        <end position="246"/>
    </location>
</feature>
<name>A0A4Y8ZKC1_9SPHN</name>
<accession>A0A4Y8ZKC1</accession>
<dbReference type="AlphaFoldDB" id="A0A4Y8ZKC1"/>
<keyword evidence="5" id="KW-1185">Reference proteome</keyword>
<dbReference type="PANTHER" id="PTHR34220:SF7">
    <property type="entry name" value="SENSOR HISTIDINE KINASE YPDA"/>
    <property type="match status" value="1"/>
</dbReference>
<gene>
    <name evidence="4" type="ORF">E2493_20055</name>
</gene>
<dbReference type="GO" id="GO:0000155">
    <property type="term" value="F:phosphorelay sensor kinase activity"/>
    <property type="evidence" value="ECO:0007669"/>
    <property type="project" value="InterPro"/>
</dbReference>
<feature type="transmembrane region" description="Helical" evidence="1">
    <location>
        <begin position="77"/>
        <end position="94"/>
    </location>
</feature>
<keyword evidence="4" id="KW-0418">Kinase</keyword>
<dbReference type="SUPFAM" id="SSF55874">
    <property type="entry name" value="ATPase domain of HSP90 chaperone/DNA topoisomerase II/histidine kinase"/>
    <property type="match status" value="1"/>
</dbReference>
<feature type="transmembrane region" description="Helical" evidence="1">
    <location>
        <begin position="122"/>
        <end position="143"/>
    </location>
</feature>
<reference evidence="4 5" key="1">
    <citation type="submission" date="2019-03" db="EMBL/GenBank/DDBJ databases">
        <title>Genome sequence of Sphingomonas sp. 17J27-24.</title>
        <authorList>
            <person name="Kim M."/>
            <person name="Maeng S."/>
            <person name="Sathiyaraj S."/>
        </authorList>
    </citation>
    <scope>NUCLEOTIDE SEQUENCE [LARGE SCALE GENOMIC DNA]</scope>
    <source>
        <strain evidence="4 5">17J27-24</strain>
    </source>
</reference>
<protein>
    <submittedName>
        <fullName evidence="4">Histidine kinase</fullName>
    </submittedName>
</protein>
<evidence type="ECO:0000256" key="1">
    <source>
        <dbReference type="SAM" id="Phobius"/>
    </source>
</evidence>
<dbReference type="InterPro" id="IPR050640">
    <property type="entry name" value="Bact_2-comp_sensor_kinase"/>
</dbReference>
<organism evidence="4 5">
    <name type="scientific">Sphingomonas parva</name>
    <dbReference type="NCBI Taxonomy" id="2555898"/>
    <lineage>
        <taxon>Bacteria</taxon>
        <taxon>Pseudomonadati</taxon>
        <taxon>Pseudomonadota</taxon>
        <taxon>Alphaproteobacteria</taxon>
        <taxon>Sphingomonadales</taxon>
        <taxon>Sphingomonadaceae</taxon>
        <taxon>Sphingomonas</taxon>
    </lineage>
</organism>
<keyword evidence="1" id="KW-0812">Transmembrane</keyword>
<keyword evidence="1" id="KW-1133">Transmembrane helix</keyword>
<dbReference type="InterPro" id="IPR010559">
    <property type="entry name" value="Sig_transdc_His_kin_internal"/>
</dbReference>
<dbReference type="PANTHER" id="PTHR34220">
    <property type="entry name" value="SENSOR HISTIDINE KINASE YPDA"/>
    <property type="match status" value="1"/>
</dbReference>
<dbReference type="RefSeq" id="WP_135090435.1">
    <property type="nucleotide sequence ID" value="NZ_SPDV01000075.1"/>
</dbReference>
<evidence type="ECO:0000259" key="3">
    <source>
        <dbReference type="Pfam" id="PF06580"/>
    </source>
</evidence>
<sequence length="368" mass="39985">MESRFRQVLGSTALRLSAIVWTFGYILVEVTAMVQGRSAWGEMFLANVPLLLLGICQSVGLGLLLDRLDGRPGYQRWPAIALAGLVAGLVQTAADDTWLRFLSLTLVPSWQAWAVPWQPTRLFMILILYLWTMYLTAALIWAARTSDQARMNQARAAAFEAAASRAEAAALRLQLNPHFLFNTLNGIASLVVRNRQSEAEDMIGRLADFLRSSLSANPTDLVPLHQELETIAAYLNIEETRFGERLRTEIAVAPELRGLLVPNFILQPLVENAIKHGAAKTRGPLTITVSAAARDGEAVLGVLNTTAGAARESAAVAGETRRGIGLSNTRQRLAAHYGDAAWLECRPLPGGYRVELGIPLAPALESAA</sequence>
<dbReference type="OrthoDB" id="2514702at2"/>
<evidence type="ECO:0000313" key="5">
    <source>
        <dbReference type="Proteomes" id="UP000298213"/>
    </source>
</evidence>
<comment type="caution">
    <text evidence="4">The sequence shown here is derived from an EMBL/GenBank/DDBJ whole genome shotgun (WGS) entry which is preliminary data.</text>
</comment>
<dbReference type="Pfam" id="PF02518">
    <property type="entry name" value="HATPase_c"/>
    <property type="match status" value="1"/>
</dbReference>
<dbReference type="Pfam" id="PF06580">
    <property type="entry name" value="His_kinase"/>
    <property type="match status" value="1"/>
</dbReference>
<proteinExistence type="predicted"/>
<keyword evidence="1" id="KW-0472">Membrane</keyword>
<evidence type="ECO:0000259" key="2">
    <source>
        <dbReference type="Pfam" id="PF02518"/>
    </source>
</evidence>
<dbReference type="Gene3D" id="3.30.565.10">
    <property type="entry name" value="Histidine kinase-like ATPase, C-terminal domain"/>
    <property type="match status" value="1"/>
</dbReference>
<evidence type="ECO:0000313" key="4">
    <source>
        <dbReference type="EMBL" id="TFI56460.1"/>
    </source>
</evidence>
<dbReference type="Proteomes" id="UP000298213">
    <property type="component" value="Unassembled WGS sequence"/>
</dbReference>
<feature type="transmembrane region" description="Helical" evidence="1">
    <location>
        <begin position="44"/>
        <end position="65"/>
    </location>
</feature>
<feature type="domain" description="Histidine kinase/HSP90-like ATPase" evidence="2">
    <location>
        <begin position="265"/>
        <end position="361"/>
    </location>
</feature>
<keyword evidence="4" id="KW-0808">Transferase</keyword>
<dbReference type="EMBL" id="SPDV01000075">
    <property type="protein sequence ID" value="TFI56460.1"/>
    <property type="molecule type" value="Genomic_DNA"/>
</dbReference>
<feature type="transmembrane region" description="Helical" evidence="1">
    <location>
        <begin position="12"/>
        <end position="32"/>
    </location>
</feature>